<sequence>MSDAVQSSTARPSARIVIVNWKQAALTIRACRSLASQLADGDRLLVVDNASGDGSAEQIREAGFEVLEASENGGFAAGVNLGAQGLAEDALVLLNNDAEARPRYLDALLAPLAEPAQSPGNEPLGATTALLVLSGRWRHALEGEPAETGLDGQRWARVTAQAEARGDGQVLVNSTGNVVDRYGNGYDRDWLTPLNELDATPEVFGICGGACAIAASAWRQLGGLREDLFMYYEDTDFSYRLHEAGYGVRFVSEAEALHEHAASSGSDSELFLRVNARNRILVSADHASCPVLAQAIARTSVRALKELLTQRRRGPVTRGLIEALRRVARRRAS</sequence>
<dbReference type="PANTHER" id="PTHR43179">
    <property type="entry name" value="RHAMNOSYLTRANSFERASE WBBL"/>
    <property type="match status" value="1"/>
</dbReference>
<dbReference type="AlphaFoldDB" id="W1VRN7"/>
<accession>W1VRN7</accession>
<dbReference type="SUPFAM" id="SSF53448">
    <property type="entry name" value="Nucleotide-diphospho-sugar transferases"/>
    <property type="match status" value="1"/>
</dbReference>
<name>W1VRN7_9ACTO</name>
<dbReference type="PATRIC" id="fig|1403939.3.peg.252"/>
<comment type="pathway">
    <text evidence="1">Cell wall biogenesis; cell wall polysaccharide biosynthesis.</text>
</comment>
<evidence type="ECO:0000313" key="7">
    <source>
        <dbReference type="EMBL" id="ETJ06779.1"/>
    </source>
</evidence>
<dbReference type="Pfam" id="PF00535">
    <property type="entry name" value="Glycos_transf_2"/>
    <property type="match status" value="1"/>
</dbReference>
<comment type="similarity">
    <text evidence="2">Belongs to the glycosyltransferase 2 family.</text>
</comment>
<evidence type="ECO:0000313" key="8">
    <source>
        <dbReference type="Proteomes" id="UP000018852"/>
    </source>
</evidence>
<feature type="domain" description="Glycosyltransferase 2-like" evidence="6">
    <location>
        <begin position="188"/>
        <end position="263"/>
    </location>
</feature>
<evidence type="ECO:0000256" key="1">
    <source>
        <dbReference type="ARBA" id="ARBA00004776"/>
    </source>
</evidence>
<reference evidence="7 8" key="1">
    <citation type="submission" date="2013-12" db="EMBL/GenBank/DDBJ databases">
        <title>A Varibaculum cambriense genome reconstructed from a premature infant gut community with otherwise low bacterial novelty that shifts toward anaerobic metabolism during the third week of life.</title>
        <authorList>
            <person name="Brown C.T."/>
            <person name="Sharon I."/>
            <person name="Thomas B.C."/>
            <person name="Castelle C.J."/>
            <person name="Morowitz M.J."/>
            <person name="Banfield J.F."/>
        </authorList>
    </citation>
    <scope>NUCLEOTIDE SEQUENCE [LARGE SCALE GENOMIC DNA]</scope>
    <source>
        <strain evidence="8">DORA_12</strain>
    </source>
</reference>
<proteinExistence type="inferred from homology"/>
<organism evidence="7 8">
    <name type="scientific">Actinomyces urogenitalis DORA_12</name>
    <dbReference type="NCBI Taxonomy" id="1403939"/>
    <lineage>
        <taxon>Bacteria</taxon>
        <taxon>Bacillati</taxon>
        <taxon>Actinomycetota</taxon>
        <taxon>Actinomycetes</taxon>
        <taxon>Actinomycetales</taxon>
        <taxon>Actinomycetaceae</taxon>
        <taxon>Actinomyces</taxon>
    </lineage>
</organism>
<gene>
    <name evidence="7" type="ORF">Q605_AUC00216G0003</name>
</gene>
<dbReference type="EMBL" id="AZLV01000216">
    <property type="protein sequence ID" value="ETJ06779.1"/>
    <property type="molecule type" value="Genomic_DNA"/>
</dbReference>
<comment type="caution">
    <text evidence="7">The sequence shown here is derived from an EMBL/GenBank/DDBJ whole genome shotgun (WGS) entry which is preliminary data.</text>
</comment>
<keyword evidence="3" id="KW-0328">Glycosyltransferase</keyword>
<feature type="domain" description="Glycosyltransferase 2-like" evidence="5">
    <location>
        <begin position="16"/>
        <end position="115"/>
    </location>
</feature>
<dbReference type="Pfam" id="PF13632">
    <property type="entry name" value="Glyco_trans_2_3"/>
    <property type="match status" value="1"/>
</dbReference>
<dbReference type="PANTHER" id="PTHR43179:SF12">
    <property type="entry name" value="GALACTOFURANOSYLTRANSFERASE GLFT2"/>
    <property type="match status" value="1"/>
</dbReference>
<evidence type="ECO:0000256" key="3">
    <source>
        <dbReference type="ARBA" id="ARBA00022676"/>
    </source>
</evidence>
<dbReference type="InterPro" id="IPR001173">
    <property type="entry name" value="Glyco_trans_2-like"/>
</dbReference>
<dbReference type="Proteomes" id="UP000018852">
    <property type="component" value="Unassembled WGS sequence"/>
</dbReference>
<dbReference type="Gene3D" id="3.90.550.10">
    <property type="entry name" value="Spore Coat Polysaccharide Biosynthesis Protein SpsA, Chain A"/>
    <property type="match status" value="1"/>
</dbReference>
<evidence type="ECO:0000256" key="4">
    <source>
        <dbReference type="ARBA" id="ARBA00022679"/>
    </source>
</evidence>
<evidence type="ECO:0000256" key="2">
    <source>
        <dbReference type="ARBA" id="ARBA00006739"/>
    </source>
</evidence>
<keyword evidence="4 7" id="KW-0808">Transferase</keyword>
<dbReference type="InterPro" id="IPR029044">
    <property type="entry name" value="Nucleotide-diphossugar_trans"/>
</dbReference>
<evidence type="ECO:0000259" key="6">
    <source>
        <dbReference type="Pfam" id="PF13632"/>
    </source>
</evidence>
<evidence type="ECO:0000259" key="5">
    <source>
        <dbReference type="Pfam" id="PF00535"/>
    </source>
</evidence>
<protein>
    <submittedName>
        <fullName evidence="7">Glycosyl transferase family protein</fullName>
    </submittedName>
</protein>
<dbReference type="GO" id="GO:0016757">
    <property type="term" value="F:glycosyltransferase activity"/>
    <property type="evidence" value="ECO:0007669"/>
    <property type="project" value="UniProtKB-KW"/>
</dbReference>